<reference evidence="2 3" key="1">
    <citation type="submission" date="2023-01" db="EMBL/GenBank/DDBJ databases">
        <title>Analysis of 21 Apiospora genomes using comparative genomics revels a genus with tremendous synthesis potential of carbohydrate active enzymes and secondary metabolites.</title>
        <authorList>
            <person name="Sorensen T."/>
        </authorList>
    </citation>
    <scope>NUCLEOTIDE SEQUENCE [LARGE SCALE GENOMIC DNA]</scope>
    <source>
        <strain evidence="2 3">CBS 20057</strain>
    </source>
</reference>
<dbReference type="Proteomes" id="UP001396898">
    <property type="component" value="Unassembled WGS sequence"/>
</dbReference>
<organism evidence="2 3">
    <name type="scientific">Apiospora marii</name>
    <dbReference type="NCBI Taxonomy" id="335849"/>
    <lineage>
        <taxon>Eukaryota</taxon>
        <taxon>Fungi</taxon>
        <taxon>Dikarya</taxon>
        <taxon>Ascomycota</taxon>
        <taxon>Pezizomycotina</taxon>
        <taxon>Sordariomycetes</taxon>
        <taxon>Xylariomycetidae</taxon>
        <taxon>Amphisphaeriales</taxon>
        <taxon>Apiosporaceae</taxon>
        <taxon>Apiospora</taxon>
    </lineage>
</organism>
<keyword evidence="3" id="KW-1185">Reference proteome</keyword>
<feature type="compositionally biased region" description="Basic and acidic residues" evidence="1">
    <location>
        <begin position="390"/>
        <end position="417"/>
    </location>
</feature>
<sequence length="513" mass="57314">MRIRPITTNVVLPLVSLPTSCSRTTKPSLTSDWRTTTTPSKLDSQPCSTRTCPPFFSRHAPENPLSTVVYFTQNGSEPAPEYTFRRPNPQRPESKNKFALALGDTYSQDVIFAEVLIEPEWQQPTLSAAEIRAQNGVLPAPVPLIPDGFVIQLYNPDQQVVVKGEKSTWTGKESWDFELPQQSFRMPSASQLDRQQNDPIASELTPKICFKWKRDSKFSKDMTCYLTGTSLAGKKSKDPDITIALYKQGREPGLTIYEPNLRRVEVEDRKGLEVVLLLGAETIREIYLFPSRDSFNIPGTPPPARRKNSRPIPSSSSPKPVSGQSHTMSGGLGNMSPAATPSLATNNMTPPARRQTAEIDAETKRLQAMVEQEEREREKRDQAEQKRIKKMLEEEDKERRRRDAAVAEETERLRREYGTQGQDIDAQRPQVPPRNSQQLHPNGVAGGMAQPPPRPMSAEPPHNPSMSGGLSSWWHNHGRGGGSLQPQAGPSRRRGDSVGVPNNKVQKKHSVFF</sequence>
<evidence type="ECO:0000313" key="2">
    <source>
        <dbReference type="EMBL" id="KAK7998880.1"/>
    </source>
</evidence>
<feature type="region of interest" description="Disordered" evidence="1">
    <location>
        <begin position="390"/>
        <end position="513"/>
    </location>
</feature>
<gene>
    <name evidence="2" type="ORF">PG991_014555</name>
</gene>
<comment type="caution">
    <text evidence="2">The sequence shown here is derived from an EMBL/GenBank/DDBJ whole genome shotgun (WGS) entry which is preliminary data.</text>
</comment>
<feature type="compositionally biased region" description="Polar residues" evidence="1">
    <location>
        <begin position="337"/>
        <end position="349"/>
    </location>
</feature>
<feature type="compositionally biased region" description="Polar residues" evidence="1">
    <location>
        <begin position="464"/>
        <end position="474"/>
    </location>
</feature>
<dbReference type="EMBL" id="JAQQWI010000019">
    <property type="protein sequence ID" value="KAK7998880.1"/>
    <property type="molecule type" value="Genomic_DNA"/>
</dbReference>
<evidence type="ECO:0000256" key="1">
    <source>
        <dbReference type="SAM" id="MobiDB-lite"/>
    </source>
</evidence>
<protein>
    <submittedName>
        <fullName evidence="2">Uncharacterized protein</fullName>
    </submittedName>
</protein>
<feature type="compositionally biased region" description="Low complexity" evidence="1">
    <location>
        <begin position="310"/>
        <end position="325"/>
    </location>
</feature>
<feature type="region of interest" description="Disordered" evidence="1">
    <location>
        <begin position="292"/>
        <end position="355"/>
    </location>
</feature>
<accession>A0ABR1R3S6</accession>
<feature type="region of interest" description="Disordered" evidence="1">
    <location>
        <begin position="23"/>
        <end position="48"/>
    </location>
</feature>
<proteinExistence type="predicted"/>
<name>A0ABR1R3S6_9PEZI</name>
<evidence type="ECO:0000313" key="3">
    <source>
        <dbReference type="Proteomes" id="UP001396898"/>
    </source>
</evidence>